<keyword evidence="2" id="KW-0378">Hydrolase</keyword>
<evidence type="ECO:0000259" key="3">
    <source>
        <dbReference type="SMART" id="SM00475"/>
    </source>
</evidence>
<dbReference type="Gene3D" id="1.10.150.20">
    <property type="entry name" value="5' to 3' exonuclease, C-terminal subdomain"/>
    <property type="match status" value="1"/>
</dbReference>
<dbReference type="InterPro" id="IPR036279">
    <property type="entry name" value="5-3_exonuclease_C_sf"/>
</dbReference>
<dbReference type="Gene3D" id="3.40.50.1010">
    <property type="entry name" value="5'-nuclease"/>
    <property type="match status" value="1"/>
</dbReference>
<dbReference type="RefSeq" id="WP_135244878.1">
    <property type="nucleotide sequence ID" value="NZ_SIHO01000001.1"/>
</dbReference>
<dbReference type="GO" id="GO:0008409">
    <property type="term" value="F:5'-3' exonuclease activity"/>
    <property type="evidence" value="ECO:0007669"/>
    <property type="project" value="InterPro"/>
</dbReference>
<dbReference type="InterPro" id="IPR038969">
    <property type="entry name" value="FEN"/>
</dbReference>
<dbReference type="SUPFAM" id="SSF47807">
    <property type="entry name" value="5' to 3' exonuclease, C-terminal subdomain"/>
    <property type="match status" value="1"/>
</dbReference>
<name>A0A4Y9ERC6_9SPHN</name>
<dbReference type="PANTHER" id="PTHR42646:SF2">
    <property type="entry name" value="5'-3' EXONUCLEASE FAMILY PROTEIN"/>
    <property type="match status" value="1"/>
</dbReference>
<evidence type="ECO:0000256" key="1">
    <source>
        <dbReference type="ARBA" id="ARBA00022722"/>
    </source>
</evidence>
<dbReference type="GO" id="GO:0033567">
    <property type="term" value="P:DNA replication, Okazaki fragment processing"/>
    <property type="evidence" value="ECO:0007669"/>
    <property type="project" value="InterPro"/>
</dbReference>
<evidence type="ECO:0000313" key="4">
    <source>
        <dbReference type="EMBL" id="TFU06154.1"/>
    </source>
</evidence>
<dbReference type="InterPro" id="IPR002421">
    <property type="entry name" value="5-3_exonuclease"/>
</dbReference>
<accession>A0A4Y9ERC6</accession>
<keyword evidence="5" id="KW-1185">Reference proteome</keyword>
<evidence type="ECO:0000256" key="2">
    <source>
        <dbReference type="ARBA" id="ARBA00022801"/>
    </source>
</evidence>
<dbReference type="GO" id="GO:0017108">
    <property type="term" value="F:5'-flap endonuclease activity"/>
    <property type="evidence" value="ECO:0007669"/>
    <property type="project" value="InterPro"/>
</dbReference>
<protein>
    <submittedName>
        <fullName evidence="4">T7 exonuclease</fullName>
    </submittedName>
</protein>
<dbReference type="Proteomes" id="UP000297737">
    <property type="component" value="Unassembled WGS sequence"/>
</dbReference>
<dbReference type="SMART" id="SM00475">
    <property type="entry name" value="53EXOc"/>
    <property type="match status" value="1"/>
</dbReference>
<keyword evidence="1" id="KW-0540">Nuclease</keyword>
<dbReference type="InterPro" id="IPR029060">
    <property type="entry name" value="PIN-like_dom_sf"/>
</dbReference>
<reference evidence="4 5" key="1">
    <citation type="submission" date="2019-02" db="EMBL/GenBank/DDBJ databases">
        <title>Polymorphobacter sp. isolated from the lake at the Tibet of China.</title>
        <authorList>
            <person name="Li A."/>
        </authorList>
    </citation>
    <scope>NUCLEOTIDE SEQUENCE [LARGE SCALE GENOMIC DNA]</scope>
    <source>
        <strain evidence="4 5">DJ1R-1</strain>
    </source>
</reference>
<dbReference type="GO" id="GO:0003677">
    <property type="term" value="F:DNA binding"/>
    <property type="evidence" value="ECO:0007669"/>
    <property type="project" value="InterPro"/>
</dbReference>
<sequence length="269" mass="30159">MATQLLIDADFSLYRDCSVVEREAVFTNEAGHSIHVLNSSEEEALEVFIRTIKKLEKTLGTDDTVLVFSGAENFRKDVWSGYKANRKATRKPLCYWSIIDRLKAEGTYKVVEETCLEGDDYIGILATRTSPVDRIIVSDDKDMQTLPNVKIWRMDGMVHTTEESADAFWLLQTLMGDTTDGYKGCPGLGPVLAQRVLDKAGDPWGNVLQAYHDGCRKNPKALEDGQTSDDLALLNARLARILRHTDWDSKNRKPILWTPPELAVTNVPG</sequence>
<evidence type="ECO:0000313" key="5">
    <source>
        <dbReference type="Proteomes" id="UP000297737"/>
    </source>
</evidence>
<dbReference type="Pfam" id="PF02739">
    <property type="entry name" value="5_3_exonuc_N"/>
    <property type="match status" value="1"/>
</dbReference>
<dbReference type="PANTHER" id="PTHR42646">
    <property type="entry name" value="FLAP ENDONUCLEASE XNI"/>
    <property type="match status" value="1"/>
</dbReference>
<feature type="domain" description="5'-3' exonuclease" evidence="3">
    <location>
        <begin position="29"/>
        <end position="253"/>
    </location>
</feature>
<dbReference type="OrthoDB" id="9806424at2"/>
<proteinExistence type="predicted"/>
<dbReference type="AlphaFoldDB" id="A0A4Y9ERC6"/>
<dbReference type="InterPro" id="IPR020046">
    <property type="entry name" value="5-3_exonucl_a-hlix_arch_N"/>
</dbReference>
<dbReference type="SUPFAM" id="SSF88723">
    <property type="entry name" value="PIN domain-like"/>
    <property type="match status" value="1"/>
</dbReference>
<gene>
    <name evidence="4" type="ORF">EUV02_03840</name>
</gene>
<dbReference type="EMBL" id="SIHO01000001">
    <property type="protein sequence ID" value="TFU06154.1"/>
    <property type="molecule type" value="Genomic_DNA"/>
</dbReference>
<keyword evidence="4" id="KW-0269">Exonuclease</keyword>
<comment type="caution">
    <text evidence="4">The sequence shown here is derived from an EMBL/GenBank/DDBJ whole genome shotgun (WGS) entry which is preliminary data.</text>
</comment>
<organism evidence="4 5">
    <name type="scientific">Glacieibacterium arshaanense</name>
    <dbReference type="NCBI Taxonomy" id="2511025"/>
    <lineage>
        <taxon>Bacteria</taxon>
        <taxon>Pseudomonadati</taxon>
        <taxon>Pseudomonadota</taxon>
        <taxon>Alphaproteobacteria</taxon>
        <taxon>Sphingomonadales</taxon>
        <taxon>Sphingosinicellaceae</taxon>
        <taxon>Glacieibacterium</taxon>
    </lineage>
</organism>